<feature type="modified residue" description="4-aspartylphosphate" evidence="2">
    <location>
        <position position="55"/>
    </location>
</feature>
<dbReference type="InterPro" id="IPR050595">
    <property type="entry name" value="Bact_response_regulator"/>
</dbReference>
<evidence type="ECO:0000259" key="3">
    <source>
        <dbReference type="PROSITE" id="PS50110"/>
    </source>
</evidence>
<dbReference type="Proteomes" id="UP000231602">
    <property type="component" value="Unassembled WGS sequence"/>
</dbReference>
<dbReference type="SUPFAM" id="SSF52172">
    <property type="entry name" value="CheY-like"/>
    <property type="match status" value="1"/>
</dbReference>
<dbReference type="InterPro" id="IPR001789">
    <property type="entry name" value="Sig_transdc_resp-reg_receiver"/>
</dbReference>
<sequence>MRDKPLVLIIDDEDDIRDIVRVKLEANKFQVEDASNGPDGIKKATEFIPDIILLDVVMPEMDGVSVFFKLQENPVTKGIKTLFFTGKGDPQSIIVEASRRFAQQSGAFDFVRKEIDLDDLVKKLSGIWNDIRGR</sequence>
<reference evidence="4 5" key="1">
    <citation type="submission" date="2017-09" db="EMBL/GenBank/DDBJ databases">
        <title>Depth-based differentiation of microbial function through sediment-hosted aquifers and enrichment of novel symbionts in the deep terrestrial subsurface.</title>
        <authorList>
            <person name="Probst A.J."/>
            <person name="Ladd B."/>
            <person name="Jarett J.K."/>
            <person name="Geller-Mcgrath D.E."/>
            <person name="Sieber C.M."/>
            <person name="Emerson J.B."/>
            <person name="Anantharaman K."/>
            <person name="Thomas B.C."/>
            <person name="Malmstrom R."/>
            <person name="Stieglmeier M."/>
            <person name="Klingl A."/>
            <person name="Woyke T."/>
            <person name="Ryan C.M."/>
            <person name="Banfield J.F."/>
        </authorList>
    </citation>
    <scope>NUCLEOTIDE SEQUENCE [LARGE SCALE GENOMIC DNA]</scope>
    <source>
        <strain evidence="4">CG10_big_fil_rev_8_21_14_0_10_31_9</strain>
    </source>
</reference>
<gene>
    <name evidence="4" type="ORF">COV23_00720</name>
</gene>
<dbReference type="PANTHER" id="PTHR44591">
    <property type="entry name" value="STRESS RESPONSE REGULATOR PROTEIN 1"/>
    <property type="match status" value="1"/>
</dbReference>
<accession>A0A2H0RCS1</accession>
<name>A0A2H0RCS1_9BACT</name>
<dbReference type="PROSITE" id="PS50110">
    <property type="entry name" value="RESPONSE_REGULATORY"/>
    <property type="match status" value="1"/>
</dbReference>
<dbReference type="EMBL" id="PCXV01000012">
    <property type="protein sequence ID" value="PIR44273.1"/>
    <property type="molecule type" value="Genomic_DNA"/>
</dbReference>
<dbReference type="PANTHER" id="PTHR44591:SF3">
    <property type="entry name" value="RESPONSE REGULATORY DOMAIN-CONTAINING PROTEIN"/>
    <property type="match status" value="1"/>
</dbReference>
<keyword evidence="1 2" id="KW-0597">Phosphoprotein</keyword>
<evidence type="ECO:0000313" key="4">
    <source>
        <dbReference type="EMBL" id="PIR44273.1"/>
    </source>
</evidence>
<dbReference type="InterPro" id="IPR011006">
    <property type="entry name" value="CheY-like_superfamily"/>
</dbReference>
<evidence type="ECO:0000256" key="2">
    <source>
        <dbReference type="PROSITE-ProRule" id="PRU00169"/>
    </source>
</evidence>
<protein>
    <submittedName>
        <fullName evidence="4">Two-component system response regulator</fullName>
    </submittedName>
</protein>
<evidence type="ECO:0000256" key="1">
    <source>
        <dbReference type="ARBA" id="ARBA00022553"/>
    </source>
</evidence>
<comment type="caution">
    <text evidence="4">The sequence shown here is derived from an EMBL/GenBank/DDBJ whole genome shotgun (WGS) entry which is preliminary data.</text>
</comment>
<feature type="domain" description="Response regulatory" evidence="3">
    <location>
        <begin position="6"/>
        <end position="128"/>
    </location>
</feature>
<dbReference type="GO" id="GO:0000160">
    <property type="term" value="P:phosphorelay signal transduction system"/>
    <property type="evidence" value="ECO:0007669"/>
    <property type="project" value="InterPro"/>
</dbReference>
<dbReference type="AlphaFoldDB" id="A0A2H0RCS1"/>
<dbReference type="Pfam" id="PF00072">
    <property type="entry name" value="Response_reg"/>
    <property type="match status" value="1"/>
</dbReference>
<evidence type="ECO:0000313" key="5">
    <source>
        <dbReference type="Proteomes" id="UP000231602"/>
    </source>
</evidence>
<dbReference type="SMART" id="SM00448">
    <property type="entry name" value="REC"/>
    <property type="match status" value="1"/>
</dbReference>
<proteinExistence type="predicted"/>
<organism evidence="4 5">
    <name type="scientific">Candidatus Wolfebacteria bacterium CG10_big_fil_rev_8_21_14_0_10_31_9</name>
    <dbReference type="NCBI Taxonomy" id="1975070"/>
    <lineage>
        <taxon>Bacteria</taxon>
        <taxon>Candidatus Wolfeibacteriota</taxon>
    </lineage>
</organism>
<dbReference type="Gene3D" id="3.40.50.2300">
    <property type="match status" value="1"/>
</dbReference>